<keyword evidence="4" id="KW-0032">Aminotransferase</keyword>
<dbReference type="SUPFAM" id="SSF53383">
    <property type="entry name" value="PLP-dependent transferases"/>
    <property type="match status" value="1"/>
</dbReference>
<gene>
    <name evidence="4" type="ORF">MNQ99_06100</name>
</gene>
<protein>
    <submittedName>
        <fullName evidence="4">Aminotransferase class III-fold pyridoxal phosphate-dependent enzyme</fullName>
    </submittedName>
</protein>
<evidence type="ECO:0000256" key="2">
    <source>
        <dbReference type="ARBA" id="ARBA00022898"/>
    </source>
</evidence>
<keyword evidence="2 3" id="KW-0663">Pyridoxal phosphate</keyword>
<dbReference type="PANTHER" id="PTHR43713">
    <property type="entry name" value="GLUTAMATE-1-SEMIALDEHYDE 2,1-AMINOMUTASE"/>
    <property type="match status" value="1"/>
</dbReference>
<dbReference type="InterPro" id="IPR015424">
    <property type="entry name" value="PyrdxlP-dep_Trfase"/>
</dbReference>
<dbReference type="InterPro" id="IPR005814">
    <property type="entry name" value="Aminotrans_3"/>
</dbReference>
<organism evidence="4 5">
    <name type="scientific">Arthrobacter sulfonylureivorans</name>
    <dbReference type="NCBI Taxonomy" id="2486855"/>
    <lineage>
        <taxon>Bacteria</taxon>
        <taxon>Bacillati</taxon>
        <taxon>Actinomycetota</taxon>
        <taxon>Actinomycetes</taxon>
        <taxon>Micrococcales</taxon>
        <taxon>Micrococcaceae</taxon>
        <taxon>Arthrobacter</taxon>
    </lineage>
</organism>
<comment type="cofactor">
    <cofactor evidence="1">
        <name>pyridoxal 5'-phosphate</name>
        <dbReference type="ChEBI" id="CHEBI:597326"/>
    </cofactor>
</comment>
<keyword evidence="4" id="KW-0808">Transferase</keyword>
<sequence length="485" mass="52277">MRANRGWNDKQAALGLHSIEKRFTVAALSLQQAQQTFIERFSVSGRMTEESRRSVPGGYSRNSFNFGPHAVFVTRGEGAYIETVDGNRLLDLNNNYTVNVLGHHHPALTSALMDAIPNGISFGNPGAQEGALARMLIERIPSVEKVQFSCSATESCMTAIRLARATTGRTRIAKFEGGYHGFSDMLQISAHPTPENGGDAAAPVAVPDSGGIPSANTDNVLVLTQNDLAGTESLLRAHSQELACLILELQSGAGGMVALDQEFVQMLRNVTRELGIVLIFDETISLRAGYHGLQGRYGITPDLTVMGKIIGGGLPLGAVGGSAEIMNALEDGRVSISGTHHGHKLSVVAGAACLTELTEEAFTTLNGHAQRITTELNAWSQERNSPFRIHGWGFSHLGYAYMTSPGEVVRTHRDYWRHVDGDKTQTISLELANRGYFPVHRGEMSLSLAMTDQDISGLIETLKSIVSDIDSESVTKEARSIAHAV</sequence>
<proteinExistence type="inferred from homology"/>
<comment type="similarity">
    <text evidence="3">Belongs to the class-III pyridoxal-phosphate-dependent aminotransferase family.</text>
</comment>
<dbReference type="InterPro" id="IPR015421">
    <property type="entry name" value="PyrdxlP-dep_Trfase_major"/>
</dbReference>
<dbReference type="PANTHER" id="PTHR43713:SF3">
    <property type="entry name" value="GLUTAMATE-1-SEMIALDEHYDE 2,1-AMINOMUTASE 1, CHLOROPLASTIC-RELATED"/>
    <property type="match status" value="1"/>
</dbReference>
<evidence type="ECO:0000256" key="1">
    <source>
        <dbReference type="ARBA" id="ARBA00001933"/>
    </source>
</evidence>
<dbReference type="InterPro" id="IPR015422">
    <property type="entry name" value="PyrdxlP-dep_Trfase_small"/>
</dbReference>
<accession>A0ABY3WF10</accession>
<dbReference type="Gene3D" id="3.40.640.10">
    <property type="entry name" value="Type I PLP-dependent aspartate aminotransferase-like (Major domain)"/>
    <property type="match status" value="1"/>
</dbReference>
<evidence type="ECO:0000313" key="5">
    <source>
        <dbReference type="Proteomes" id="UP000829069"/>
    </source>
</evidence>
<name>A0ABY3WF10_9MICC</name>
<dbReference type="Pfam" id="PF00202">
    <property type="entry name" value="Aminotran_3"/>
    <property type="match status" value="1"/>
</dbReference>
<dbReference type="GO" id="GO:0008483">
    <property type="term" value="F:transaminase activity"/>
    <property type="evidence" value="ECO:0007669"/>
    <property type="project" value="UniProtKB-KW"/>
</dbReference>
<dbReference type="Proteomes" id="UP000829069">
    <property type="component" value="Chromosome"/>
</dbReference>
<dbReference type="EMBL" id="CP093326">
    <property type="protein sequence ID" value="UNK46922.1"/>
    <property type="molecule type" value="Genomic_DNA"/>
</dbReference>
<evidence type="ECO:0000256" key="3">
    <source>
        <dbReference type="RuleBase" id="RU003560"/>
    </source>
</evidence>
<keyword evidence="5" id="KW-1185">Reference proteome</keyword>
<dbReference type="Gene3D" id="3.90.1150.10">
    <property type="entry name" value="Aspartate Aminotransferase, domain 1"/>
    <property type="match status" value="1"/>
</dbReference>
<evidence type="ECO:0000313" key="4">
    <source>
        <dbReference type="EMBL" id="UNK46922.1"/>
    </source>
</evidence>
<dbReference type="RefSeq" id="WP_241914795.1">
    <property type="nucleotide sequence ID" value="NZ_CP093326.1"/>
</dbReference>
<reference evidence="4 5" key="1">
    <citation type="submission" date="2022-03" db="EMBL/GenBank/DDBJ databases">
        <title>Isotopic signatures of nitrous oxide derived from detoxification processes.</title>
        <authorList>
            <person name="Behrendt U."/>
            <person name="Buchen C."/>
            <person name="Well R."/>
            <person name="Ulrich A."/>
            <person name="Rohe L."/>
            <person name="Kolb S."/>
            <person name="Schloter M."/>
            <person name="Horn M.A."/>
            <person name="Augustin J."/>
        </authorList>
    </citation>
    <scope>NUCLEOTIDE SEQUENCE [LARGE SCALE GENOMIC DNA]</scope>
    <source>
        <strain evidence="4 5">S4-C24</strain>
    </source>
</reference>